<keyword evidence="1" id="KW-0472">Membrane</keyword>
<keyword evidence="3" id="KW-1185">Reference proteome</keyword>
<accession>A0A1I7HN56</accession>
<protein>
    <submittedName>
        <fullName evidence="2">Uncharacterized protein</fullName>
    </submittedName>
</protein>
<name>A0A1I7HN56_9BACL</name>
<dbReference type="EMBL" id="FPBV01000005">
    <property type="protein sequence ID" value="SFU62009.1"/>
    <property type="molecule type" value="Genomic_DNA"/>
</dbReference>
<feature type="transmembrane region" description="Helical" evidence="1">
    <location>
        <begin position="48"/>
        <end position="68"/>
    </location>
</feature>
<evidence type="ECO:0000313" key="3">
    <source>
        <dbReference type="Proteomes" id="UP000183508"/>
    </source>
</evidence>
<evidence type="ECO:0000313" key="2">
    <source>
        <dbReference type="EMBL" id="SFU62009.1"/>
    </source>
</evidence>
<sequence>MASRPVPAWPAPSRLVCRANDRYAYGYVSKRMVRGMSGLEELLIRQGAMFLGFIVLIGVSYMVCNALVKKD</sequence>
<dbReference type="AlphaFoldDB" id="A0A1I7HN56"/>
<dbReference type="STRING" id="392015.SAMN05421543_1052"/>
<gene>
    <name evidence="2" type="ORF">SAMN05421543_1052</name>
</gene>
<organism evidence="2 3">
    <name type="scientific">Alicyclobacillus macrosporangiidus</name>
    <dbReference type="NCBI Taxonomy" id="392015"/>
    <lineage>
        <taxon>Bacteria</taxon>
        <taxon>Bacillati</taxon>
        <taxon>Bacillota</taxon>
        <taxon>Bacilli</taxon>
        <taxon>Bacillales</taxon>
        <taxon>Alicyclobacillaceae</taxon>
        <taxon>Alicyclobacillus</taxon>
    </lineage>
</organism>
<reference evidence="3" key="1">
    <citation type="submission" date="2016-10" db="EMBL/GenBank/DDBJ databases">
        <authorList>
            <person name="Varghese N."/>
        </authorList>
    </citation>
    <scope>NUCLEOTIDE SEQUENCE [LARGE SCALE GENOMIC DNA]</scope>
    <source>
        <strain evidence="3">DSM 17980</strain>
    </source>
</reference>
<evidence type="ECO:0000256" key="1">
    <source>
        <dbReference type="SAM" id="Phobius"/>
    </source>
</evidence>
<dbReference type="Proteomes" id="UP000183508">
    <property type="component" value="Unassembled WGS sequence"/>
</dbReference>
<keyword evidence="1" id="KW-1133">Transmembrane helix</keyword>
<keyword evidence="1" id="KW-0812">Transmembrane</keyword>
<proteinExistence type="predicted"/>